<keyword evidence="17" id="KW-0472">Membrane</keyword>
<evidence type="ECO:0000256" key="6">
    <source>
        <dbReference type="ARBA" id="ARBA00022777"/>
    </source>
</evidence>
<feature type="domain" description="PPM-type phosphatase" evidence="19">
    <location>
        <begin position="344"/>
        <end position="566"/>
    </location>
</feature>
<keyword evidence="2" id="KW-0597">Phosphoprotein</keyword>
<dbReference type="CDD" id="cd16936">
    <property type="entry name" value="HATPase_RsbW-like"/>
    <property type="match status" value="1"/>
</dbReference>
<gene>
    <name evidence="20" type="ORF">HA039_32355</name>
</gene>
<evidence type="ECO:0000256" key="1">
    <source>
        <dbReference type="ARBA" id="ARBA00013081"/>
    </source>
</evidence>
<dbReference type="Gene3D" id="3.30.565.10">
    <property type="entry name" value="Histidine kinase-like ATPase, C-terminal domain"/>
    <property type="match status" value="1"/>
</dbReference>
<dbReference type="InterPro" id="IPR036890">
    <property type="entry name" value="HATPase_C_sf"/>
</dbReference>
<dbReference type="GO" id="GO:0016301">
    <property type="term" value="F:kinase activity"/>
    <property type="evidence" value="ECO:0007669"/>
    <property type="project" value="UniProtKB-KW"/>
</dbReference>
<dbReference type="Pfam" id="PF07228">
    <property type="entry name" value="SpoIIE"/>
    <property type="match status" value="1"/>
</dbReference>
<evidence type="ECO:0000313" key="20">
    <source>
        <dbReference type="EMBL" id="QIQ06382.1"/>
    </source>
</evidence>
<keyword evidence="5" id="KW-0547">Nucleotide-binding</keyword>
<evidence type="ECO:0000256" key="11">
    <source>
        <dbReference type="ARBA" id="ARBA00023211"/>
    </source>
</evidence>
<evidence type="ECO:0000256" key="2">
    <source>
        <dbReference type="ARBA" id="ARBA00022553"/>
    </source>
</evidence>
<dbReference type="PANTHER" id="PTHR43156">
    <property type="entry name" value="STAGE II SPORULATION PROTEIN E-RELATED"/>
    <property type="match status" value="1"/>
</dbReference>
<keyword evidence="11" id="KW-0464">Manganese</keyword>
<dbReference type="SMART" id="SM00065">
    <property type="entry name" value="GAF"/>
    <property type="match status" value="1"/>
</dbReference>
<evidence type="ECO:0000256" key="12">
    <source>
        <dbReference type="ARBA" id="ARBA00047761"/>
    </source>
</evidence>
<dbReference type="FunFam" id="3.30.565.10:FF:000028">
    <property type="entry name" value="PAS sensor protein"/>
    <property type="match status" value="1"/>
</dbReference>
<evidence type="ECO:0000256" key="14">
    <source>
        <dbReference type="ARBA" id="ARBA00075117"/>
    </source>
</evidence>
<dbReference type="FunFam" id="3.30.450.40:FF:000035">
    <property type="entry name" value="PAS sensor protein"/>
    <property type="match status" value="1"/>
</dbReference>
<evidence type="ECO:0000256" key="15">
    <source>
        <dbReference type="ARBA" id="ARBA00081350"/>
    </source>
</evidence>
<keyword evidence="17" id="KW-1133">Transmembrane helix</keyword>
<dbReference type="GO" id="GO:0005524">
    <property type="term" value="F:ATP binding"/>
    <property type="evidence" value="ECO:0007669"/>
    <property type="project" value="UniProtKB-KW"/>
</dbReference>
<dbReference type="SUPFAM" id="SSF55781">
    <property type="entry name" value="GAF domain-like"/>
    <property type="match status" value="1"/>
</dbReference>
<keyword evidence="10" id="KW-0904">Protein phosphatase</keyword>
<keyword evidence="21" id="KW-1185">Reference proteome</keyword>
<dbReference type="SMART" id="SM00331">
    <property type="entry name" value="PP2C_SIG"/>
    <property type="match status" value="1"/>
</dbReference>
<keyword evidence="3" id="KW-0808">Transferase</keyword>
<keyword evidence="17" id="KW-0812">Transmembrane</keyword>
<dbReference type="Pfam" id="PF13581">
    <property type="entry name" value="HATPase_c_2"/>
    <property type="match status" value="1"/>
</dbReference>
<keyword evidence="8" id="KW-0067">ATP-binding</keyword>
<keyword evidence="7" id="KW-0378">Hydrolase</keyword>
<feature type="transmembrane region" description="Helical" evidence="17">
    <location>
        <begin position="48"/>
        <end position="65"/>
    </location>
</feature>
<proteinExistence type="predicted"/>
<dbReference type="Gene3D" id="3.60.40.10">
    <property type="entry name" value="PPM-type phosphatase domain"/>
    <property type="match status" value="1"/>
</dbReference>
<dbReference type="AlphaFoldDB" id="A0A6G9H756"/>
<dbReference type="InterPro" id="IPR036457">
    <property type="entry name" value="PPM-type-like_dom_sf"/>
</dbReference>
<keyword evidence="6" id="KW-0418">Kinase</keyword>
<evidence type="ECO:0000256" key="8">
    <source>
        <dbReference type="ARBA" id="ARBA00022840"/>
    </source>
</evidence>
<evidence type="ECO:0000313" key="21">
    <source>
        <dbReference type="Proteomes" id="UP000501179"/>
    </source>
</evidence>
<evidence type="ECO:0000256" key="5">
    <source>
        <dbReference type="ARBA" id="ARBA00022741"/>
    </source>
</evidence>
<evidence type="ECO:0000256" key="9">
    <source>
        <dbReference type="ARBA" id="ARBA00022842"/>
    </source>
</evidence>
<name>A0A6G9H756_9ACTN</name>
<dbReference type="Pfam" id="PF01590">
    <property type="entry name" value="GAF"/>
    <property type="match status" value="1"/>
</dbReference>
<dbReference type="SUPFAM" id="SSF81606">
    <property type="entry name" value="PP2C-like"/>
    <property type="match status" value="1"/>
</dbReference>
<comment type="function">
    <text evidence="13">Primarily acts as an independent SigF regulator that is sensitive to the osmosensory signal, mediating the cross talk of PknD with the SigF regulon. Possesses both phosphatase and kinase activities. The kinase domain functions as a classic anti-sigma factor-like kinase to phosphorylate the anti-anti-sigma factor domain at the canonical regulatory site, and the phosphatase domain antagonizes this activity.</text>
</comment>
<dbReference type="Gene3D" id="3.30.450.40">
    <property type="match status" value="1"/>
</dbReference>
<accession>A0A6G9H756</accession>
<dbReference type="KEGG" id="slia:HA039_32355"/>
<evidence type="ECO:0000256" key="10">
    <source>
        <dbReference type="ARBA" id="ARBA00022912"/>
    </source>
</evidence>
<reference evidence="20 21" key="1">
    <citation type="submission" date="2020-03" db="EMBL/GenBank/DDBJ databases">
        <title>A novel species.</title>
        <authorList>
            <person name="Gao J."/>
        </authorList>
    </citation>
    <scope>NUCLEOTIDE SEQUENCE [LARGE SCALE GENOMIC DNA]</scope>
    <source>
        <strain evidence="20 21">QMT-12</strain>
    </source>
</reference>
<keyword evidence="9" id="KW-0460">Magnesium</keyword>
<dbReference type="InterPro" id="IPR003018">
    <property type="entry name" value="GAF"/>
</dbReference>
<feature type="region of interest" description="Disordered" evidence="16">
    <location>
        <begin position="200"/>
        <end position="223"/>
    </location>
</feature>
<evidence type="ECO:0000256" key="16">
    <source>
        <dbReference type="SAM" id="MobiDB-lite"/>
    </source>
</evidence>
<evidence type="ECO:0000259" key="19">
    <source>
        <dbReference type="SMART" id="SM00331"/>
    </source>
</evidence>
<dbReference type="GO" id="GO:0004722">
    <property type="term" value="F:protein serine/threonine phosphatase activity"/>
    <property type="evidence" value="ECO:0007669"/>
    <property type="project" value="UniProtKB-EC"/>
</dbReference>
<comment type="catalytic activity">
    <reaction evidence="12">
        <text>O-phospho-L-seryl-[protein] + H2O = L-seryl-[protein] + phosphate</text>
        <dbReference type="Rhea" id="RHEA:20629"/>
        <dbReference type="Rhea" id="RHEA-COMP:9863"/>
        <dbReference type="Rhea" id="RHEA-COMP:11604"/>
        <dbReference type="ChEBI" id="CHEBI:15377"/>
        <dbReference type="ChEBI" id="CHEBI:29999"/>
        <dbReference type="ChEBI" id="CHEBI:43474"/>
        <dbReference type="ChEBI" id="CHEBI:83421"/>
        <dbReference type="EC" id="3.1.3.16"/>
    </reaction>
</comment>
<dbReference type="InterPro" id="IPR052016">
    <property type="entry name" value="Bact_Sigma-Reg"/>
</dbReference>
<dbReference type="InterPro" id="IPR029016">
    <property type="entry name" value="GAF-like_dom_sf"/>
</dbReference>
<dbReference type="Proteomes" id="UP000501179">
    <property type="component" value="Chromosome"/>
</dbReference>
<dbReference type="FunFam" id="3.60.40.10:FF:000005">
    <property type="entry name" value="Serine/threonine protein phosphatase"/>
    <property type="match status" value="1"/>
</dbReference>
<dbReference type="EC" id="3.1.3.16" evidence="1"/>
<evidence type="ECO:0000256" key="7">
    <source>
        <dbReference type="ARBA" id="ARBA00022801"/>
    </source>
</evidence>
<dbReference type="SUPFAM" id="SSF55874">
    <property type="entry name" value="ATPase domain of HSP90 chaperone/DNA topoisomerase II/histidine kinase"/>
    <property type="match status" value="1"/>
</dbReference>
<evidence type="ECO:0000259" key="18">
    <source>
        <dbReference type="SMART" id="SM00065"/>
    </source>
</evidence>
<keyword evidence="4" id="KW-0479">Metal-binding</keyword>
<evidence type="ECO:0000256" key="17">
    <source>
        <dbReference type="SAM" id="Phobius"/>
    </source>
</evidence>
<evidence type="ECO:0000256" key="4">
    <source>
        <dbReference type="ARBA" id="ARBA00022723"/>
    </source>
</evidence>
<organism evidence="20 21">
    <name type="scientific">Streptomyces liangshanensis</name>
    <dbReference type="NCBI Taxonomy" id="2717324"/>
    <lineage>
        <taxon>Bacteria</taxon>
        <taxon>Bacillati</taxon>
        <taxon>Actinomycetota</taxon>
        <taxon>Actinomycetes</taxon>
        <taxon>Kitasatosporales</taxon>
        <taxon>Streptomycetaceae</taxon>
        <taxon>Streptomyces</taxon>
    </lineage>
</organism>
<dbReference type="GO" id="GO:0046872">
    <property type="term" value="F:metal ion binding"/>
    <property type="evidence" value="ECO:0007669"/>
    <property type="project" value="UniProtKB-KW"/>
</dbReference>
<dbReference type="PANTHER" id="PTHR43156:SF2">
    <property type="entry name" value="STAGE II SPORULATION PROTEIN E"/>
    <property type="match status" value="1"/>
</dbReference>
<dbReference type="EMBL" id="CP050177">
    <property type="protein sequence ID" value="QIQ06382.1"/>
    <property type="molecule type" value="Genomic_DNA"/>
</dbReference>
<evidence type="ECO:0000256" key="13">
    <source>
        <dbReference type="ARBA" id="ARBA00056274"/>
    </source>
</evidence>
<protein>
    <recommendedName>
        <fullName evidence="1">protein-serine/threonine phosphatase</fullName>
        <ecNumber evidence="1">3.1.3.16</ecNumber>
    </recommendedName>
    <alternativeName>
        <fullName evidence="15">Protein-serine/threonine phosphatase</fullName>
    </alternativeName>
    <alternativeName>
        <fullName evidence="14">Serine/threonine-protein kinase</fullName>
    </alternativeName>
</protein>
<dbReference type="InterPro" id="IPR001932">
    <property type="entry name" value="PPM-type_phosphatase-like_dom"/>
</dbReference>
<evidence type="ECO:0000256" key="3">
    <source>
        <dbReference type="ARBA" id="ARBA00022679"/>
    </source>
</evidence>
<feature type="transmembrane region" description="Helical" evidence="17">
    <location>
        <begin position="72"/>
        <end position="92"/>
    </location>
</feature>
<feature type="domain" description="GAF" evidence="18">
    <location>
        <begin position="140"/>
        <end position="323"/>
    </location>
</feature>
<sequence length="692" mass="72718">MTAPRVPPGRWVWVSSVRRGKMGVFVVLLVFVALLSFAQVPTSHDGVIRLGGFSVLAPLVASALLSFRQTLVICGATMVGILVVYGGVSAHLPAVQRIVTITLVTAATAISVVVCRIRLEREERITRLMFARDRLTLLTDAGVRVGSTLDTARTAQELADVAVPRFADLAVVDLFDTVLHGDEPPPLPASGPITLRRVARGAAGGRGPETAGEPGGLHAYPPDSVPGRSLALGRATRARIDGGSGAAGWPGPATGPAARAHRHHAASGIAVPLRARGVTLGLAVFVRDARAEPFDDDDLLLAEEIGARAAVCVDNARRYSREHRTSLKLQQSLLPKRLPELAAVETASRYLPAGSVSEMGGDWFDVIRLSGSRVGLVVGDVLGHGLQASATMGRLRSAVRTLADMDLSPDELLTHLDDVLGPLRAESDEGDEGDTAGATGATCLYAVYDPVALTCTLARAGHPAPVLVLPDGGAAFVDVPEGPPLGVGGLPFEATEVRIPEGSLLALFTNGLLSAPRRDDGRDPRDALRSALAAPRASLDATCEAVLAAMLDGGPADDIALLLARTHALGAGQVATWDVPADPRAVGGAREFATGQLETWGLADAAFTIELVVSELVTNAIRYGSGPIQLRLIREDGVICEVSDRSSVSPHLRRARSDEENGRGLFIIAQLTERWGTRYTRAGKTIWAEIPL</sequence>
<dbReference type="InterPro" id="IPR003594">
    <property type="entry name" value="HATPase_dom"/>
</dbReference>